<dbReference type="AlphaFoldDB" id="A0AAV9VSR3"/>
<proteinExistence type="predicted"/>
<sequence length="250" mass="28534">MDPTLSFSEIREQKLIPRTCDDVGPKWTTWRATGLMSREPGGSQYDTRFEGFIEHVSLGWCITYNLAENWDVGKSNRGWLVLRNCDSLKELTRDLDTKTMGSINDEEHKEFINIIRPPVEHMYQGKTLREDYAENIKLARRVFLAGSHPTLRIGDNINGDITTMDINTICGSYGPYAKVLKAAKKAGDEEFAWPNWSIMADYEPEDTCREEMDTLTKKMVTTCPGEWSFGCGFGNVNMYPVFERTGMQEA</sequence>
<keyword evidence="2" id="KW-1185">Reference proteome</keyword>
<protein>
    <submittedName>
        <fullName evidence="1">Uncharacterized protein</fullName>
    </submittedName>
</protein>
<name>A0AAV9VSR3_9PEZI</name>
<dbReference type="EMBL" id="JAVHNS010000001">
    <property type="protein sequence ID" value="KAK6362999.1"/>
    <property type="molecule type" value="Genomic_DNA"/>
</dbReference>
<dbReference type="Proteomes" id="UP001373714">
    <property type="component" value="Unassembled WGS sequence"/>
</dbReference>
<accession>A0AAV9VSR3</accession>
<gene>
    <name evidence="1" type="ORF">TWF730_000448</name>
</gene>
<comment type="caution">
    <text evidence="1">The sequence shown here is derived from an EMBL/GenBank/DDBJ whole genome shotgun (WGS) entry which is preliminary data.</text>
</comment>
<reference evidence="1 2" key="1">
    <citation type="submission" date="2019-10" db="EMBL/GenBank/DDBJ databases">
        <authorList>
            <person name="Palmer J.M."/>
        </authorList>
    </citation>
    <scope>NUCLEOTIDE SEQUENCE [LARGE SCALE GENOMIC DNA]</scope>
    <source>
        <strain evidence="1 2">TWF730</strain>
    </source>
</reference>
<organism evidence="1 2">
    <name type="scientific">Orbilia blumenaviensis</name>
    <dbReference type="NCBI Taxonomy" id="1796055"/>
    <lineage>
        <taxon>Eukaryota</taxon>
        <taxon>Fungi</taxon>
        <taxon>Dikarya</taxon>
        <taxon>Ascomycota</taxon>
        <taxon>Pezizomycotina</taxon>
        <taxon>Orbiliomycetes</taxon>
        <taxon>Orbiliales</taxon>
        <taxon>Orbiliaceae</taxon>
        <taxon>Orbilia</taxon>
    </lineage>
</organism>
<evidence type="ECO:0000313" key="1">
    <source>
        <dbReference type="EMBL" id="KAK6362999.1"/>
    </source>
</evidence>
<evidence type="ECO:0000313" key="2">
    <source>
        <dbReference type="Proteomes" id="UP001373714"/>
    </source>
</evidence>